<feature type="coiled-coil region" evidence="1">
    <location>
        <begin position="57"/>
        <end position="84"/>
    </location>
</feature>
<dbReference type="InterPro" id="IPR051213">
    <property type="entry name" value="START_lipid_transfer"/>
</dbReference>
<keyword evidence="1" id="KW-0175">Coiled coil</keyword>
<name>A0A7S0F5V6_9STRA</name>
<feature type="region of interest" description="Disordered" evidence="2">
    <location>
        <begin position="412"/>
        <end position="467"/>
    </location>
</feature>
<feature type="compositionally biased region" description="Polar residues" evidence="2">
    <location>
        <begin position="425"/>
        <end position="434"/>
    </location>
</feature>
<dbReference type="PANTHER" id="PTHR19308:SF56">
    <property type="entry name" value="START DOMAIN-CONTAINING PROTEIN"/>
    <property type="match status" value="1"/>
</dbReference>
<dbReference type="InterPro" id="IPR023393">
    <property type="entry name" value="START-like_dom_sf"/>
</dbReference>
<feature type="compositionally biased region" description="Polar residues" evidence="2">
    <location>
        <begin position="446"/>
        <end position="467"/>
    </location>
</feature>
<dbReference type="AlphaFoldDB" id="A0A7S0F5V6"/>
<dbReference type="GO" id="GO:0005737">
    <property type="term" value="C:cytoplasm"/>
    <property type="evidence" value="ECO:0007669"/>
    <property type="project" value="UniProtKB-ARBA"/>
</dbReference>
<dbReference type="PROSITE" id="PS50848">
    <property type="entry name" value="START"/>
    <property type="match status" value="1"/>
</dbReference>
<dbReference type="InterPro" id="IPR002913">
    <property type="entry name" value="START_lipid-bd_dom"/>
</dbReference>
<protein>
    <recommendedName>
        <fullName evidence="3">START domain-containing protein</fullName>
    </recommendedName>
</protein>
<dbReference type="PANTHER" id="PTHR19308">
    <property type="entry name" value="PHOSPHATIDYLCHOLINE TRANSFER PROTEIN"/>
    <property type="match status" value="1"/>
</dbReference>
<sequence length="467" mass="51613">MIGPMKGMAMGLGFLNGNGAYYGIPEEYLSPTAPTQSNNAAPSRPFRRRRPSISDSMTEALQELRSLRTEMEQLQRDMDYLKQNTVPQSSKLLTDSNEMATTTPKQAYTAQQKREFELVRTKIEAWGAKVLAETDGWEEVSCNKMMRGAFNKSGRTRAYMKWMKDSREEFADSNDNTEYPCIKCFSTIDAPLEDVCSYLSQEAAYPEYNDLVEKFKDVEDISPDSKVCWSQSPQILFLKPRDFVTYCHHRWMKDGTQVIVNQACDHPDLPGSDKEGDDKACRAYALRGINLIARHPTDPTKTQISLVAHANPGGNVPRWALKTAVNALAPIEPFKLFHKINENVSKHEQDLHGGRWSHMDDGGNGDGAVSGDHLATTASSTMNAENRMSRPAGMAQLGYACFWPNGGGKQEGRPLPLLGDLDEAGSSSSNSNVEAGTETMVMESPQAVSTASSESMNQSTRSPVGQP</sequence>
<organism evidence="4">
    <name type="scientific">Craspedostauros australis</name>
    <dbReference type="NCBI Taxonomy" id="1486917"/>
    <lineage>
        <taxon>Eukaryota</taxon>
        <taxon>Sar</taxon>
        <taxon>Stramenopiles</taxon>
        <taxon>Ochrophyta</taxon>
        <taxon>Bacillariophyta</taxon>
        <taxon>Bacillariophyceae</taxon>
        <taxon>Bacillariophycidae</taxon>
        <taxon>Naviculales</taxon>
        <taxon>Naviculaceae</taxon>
        <taxon>Craspedostauros</taxon>
    </lineage>
</organism>
<evidence type="ECO:0000259" key="3">
    <source>
        <dbReference type="PROSITE" id="PS50848"/>
    </source>
</evidence>
<dbReference type="SUPFAM" id="SSF55961">
    <property type="entry name" value="Bet v1-like"/>
    <property type="match status" value="1"/>
</dbReference>
<evidence type="ECO:0000256" key="2">
    <source>
        <dbReference type="SAM" id="MobiDB-lite"/>
    </source>
</evidence>
<feature type="domain" description="START" evidence="3">
    <location>
        <begin position="108"/>
        <end position="325"/>
    </location>
</feature>
<dbReference type="CDD" id="cd00177">
    <property type="entry name" value="START"/>
    <property type="match status" value="1"/>
</dbReference>
<gene>
    <name evidence="4" type="ORF">CAUS1442_LOCUS13402</name>
</gene>
<dbReference type="GO" id="GO:0008289">
    <property type="term" value="F:lipid binding"/>
    <property type="evidence" value="ECO:0007669"/>
    <property type="project" value="InterPro"/>
</dbReference>
<reference evidence="4" key="1">
    <citation type="submission" date="2021-01" db="EMBL/GenBank/DDBJ databases">
        <authorList>
            <person name="Corre E."/>
            <person name="Pelletier E."/>
            <person name="Niang G."/>
            <person name="Scheremetjew M."/>
            <person name="Finn R."/>
            <person name="Kale V."/>
            <person name="Holt S."/>
            <person name="Cochrane G."/>
            <person name="Meng A."/>
            <person name="Brown T."/>
            <person name="Cohen L."/>
        </authorList>
    </citation>
    <scope>NUCLEOTIDE SEQUENCE</scope>
    <source>
        <strain evidence="4">CCMP3328</strain>
    </source>
</reference>
<evidence type="ECO:0000256" key="1">
    <source>
        <dbReference type="SAM" id="Coils"/>
    </source>
</evidence>
<feature type="region of interest" description="Disordered" evidence="2">
    <location>
        <begin position="31"/>
        <end position="54"/>
    </location>
</feature>
<feature type="compositionally biased region" description="Polar residues" evidence="2">
    <location>
        <begin position="32"/>
        <end position="41"/>
    </location>
</feature>
<dbReference type="Pfam" id="PF01852">
    <property type="entry name" value="START"/>
    <property type="match status" value="1"/>
</dbReference>
<proteinExistence type="predicted"/>
<evidence type="ECO:0000313" key="4">
    <source>
        <dbReference type="EMBL" id="CAD8341267.1"/>
    </source>
</evidence>
<dbReference type="EMBL" id="HBEF01021656">
    <property type="protein sequence ID" value="CAD8341267.1"/>
    <property type="molecule type" value="Transcribed_RNA"/>
</dbReference>
<dbReference type="Gene3D" id="3.30.530.20">
    <property type="match status" value="1"/>
</dbReference>
<accession>A0A7S0F5V6</accession>